<dbReference type="Gene3D" id="2.20.28.10">
    <property type="match status" value="1"/>
</dbReference>
<evidence type="ECO:0000259" key="13">
    <source>
        <dbReference type="PROSITE" id="PS50051"/>
    </source>
</evidence>
<dbReference type="EC" id="3.6.4.12" evidence="11"/>
<organism evidence="14 15">
    <name type="scientific">Amblyomma americanum</name>
    <name type="common">Lone star tick</name>
    <dbReference type="NCBI Taxonomy" id="6943"/>
    <lineage>
        <taxon>Eukaryota</taxon>
        <taxon>Metazoa</taxon>
        <taxon>Ecdysozoa</taxon>
        <taxon>Arthropoda</taxon>
        <taxon>Chelicerata</taxon>
        <taxon>Arachnida</taxon>
        <taxon>Acari</taxon>
        <taxon>Parasitiformes</taxon>
        <taxon>Ixodida</taxon>
        <taxon>Ixodoidea</taxon>
        <taxon>Ixodidae</taxon>
        <taxon>Amblyomminae</taxon>
        <taxon>Amblyomma</taxon>
    </lineage>
</organism>
<comment type="similarity">
    <text evidence="2 10">Belongs to the MCM family.</text>
</comment>
<feature type="compositionally biased region" description="Acidic residues" evidence="12">
    <location>
        <begin position="701"/>
        <end position="712"/>
    </location>
</feature>
<dbReference type="Pfam" id="PF14551">
    <property type="entry name" value="MCM_N"/>
    <property type="match status" value="1"/>
</dbReference>
<keyword evidence="15" id="KW-1185">Reference proteome</keyword>
<dbReference type="GO" id="GO:0005524">
    <property type="term" value="F:ATP binding"/>
    <property type="evidence" value="ECO:0007669"/>
    <property type="project" value="UniProtKB-UniRule"/>
</dbReference>
<dbReference type="InterPro" id="IPR001208">
    <property type="entry name" value="MCM_dom"/>
</dbReference>
<dbReference type="InterPro" id="IPR031327">
    <property type="entry name" value="MCM"/>
</dbReference>
<keyword evidence="6 11" id="KW-0347">Helicase</keyword>
<accession>A0AAQ4D2R0</accession>
<dbReference type="InterPro" id="IPR027925">
    <property type="entry name" value="MCM_N"/>
</dbReference>
<feature type="region of interest" description="Disordered" evidence="12">
    <location>
        <begin position="658"/>
        <end position="736"/>
    </location>
</feature>
<dbReference type="GO" id="GO:0042555">
    <property type="term" value="C:MCM complex"/>
    <property type="evidence" value="ECO:0007669"/>
    <property type="project" value="UniProtKB-UniRule"/>
</dbReference>
<dbReference type="InterPro" id="IPR041562">
    <property type="entry name" value="MCM_lid"/>
</dbReference>
<dbReference type="PANTHER" id="PTHR11630:SF46">
    <property type="entry name" value="DNA REPLICATION LICENSING FACTOR MCM3-RELATED"/>
    <property type="match status" value="1"/>
</dbReference>
<dbReference type="SMART" id="SM00350">
    <property type="entry name" value="MCM"/>
    <property type="match status" value="1"/>
</dbReference>
<dbReference type="PANTHER" id="PTHR11630">
    <property type="entry name" value="DNA REPLICATION LICENSING FACTOR MCM FAMILY MEMBER"/>
    <property type="match status" value="1"/>
</dbReference>
<dbReference type="EMBL" id="JARKHS020035921">
    <property type="protein sequence ID" value="KAK8756750.1"/>
    <property type="molecule type" value="Genomic_DNA"/>
</dbReference>
<keyword evidence="9 11" id="KW-0539">Nucleus</keyword>
<evidence type="ECO:0000256" key="5">
    <source>
        <dbReference type="ARBA" id="ARBA00022801"/>
    </source>
</evidence>
<dbReference type="SMART" id="SM00382">
    <property type="entry name" value="AAA"/>
    <property type="match status" value="1"/>
</dbReference>
<evidence type="ECO:0000256" key="7">
    <source>
        <dbReference type="ARBA" id="ARBA00022840"/>
    </source>
</evidence>
<dbReference type="Pfam" id="PF17855">
    <property type="entry name" value="MCM_lid"/>
    <property type="match status" value="1"/>
</dbReference>
<dbReference type="AlphaFoldDB" id="A0AAQ4D2R0"/>
<evidence type="ECO:0000256" key="11">
    <source>
        <dbReference type="RuleBase" id="RU368061"/>
    </source>
</evidence>
<dbReference type="CDD" id="cd17754">
    <property type="entry name" value="MCM3"/>
    <property type="match status" value="1"/>
</dbReference>
<dbReference type="Pfam" id="PF23191">
    <property type="entry name" value="WHD_MCM3_C"/>
    <property type="match status" value="1"/>
</dbReference>
<dbReference type="InterPro" id="IPR012340">
    <property type="entry name" value="NA-bd_OB-fold"/>
</dbReference>
<evidence type="ECO:0000256" key="1">
    <source>
        <dbReference type="ARBA" id="ARBA00004123"/>
    </source>
</evidence>
<protein>
    <recommendedName>
        <fullName evidence="11">DNA replication licensing factor MCM3</fullName>
        <ecNumber evidence="11">3.6.4.12</ecNumber>
    </recommendedName>
</protein>
<dbReference type="FunFam" id="3.30.1640.10:FF:000002">
    <property type="entry name" value="DNA helicase"/>
    <property type="match status" value="1"/>
</dbReference>
<keyword evidence="8 10" id="KW-0238">DNA-binding</keyword>
<dbReference type="Proteomes" id="UP001321473">
    <property type="component" value="Unassembled WGS sequence"/>
</dbReference>
<dbReference type="Pfam" id="PF00493">
    <property type="entry name" value="MCM"/>
    <property type="match status" value="1"/>
</dbReference>
<dbReference type="SUPFAM" id="SSF50249">
    <property type="entry name" value="Nucleic acid-binding proteins"/>
    <property type="match status" value="1"/>
</dbReference>
<comment type="subunit">
    <text evidence="11">Component of the MCM2-7 complex.</text>
</comment>
<comment type="function">
    <text evidence="11">Acts as component of the MCM2-7 complex (MCM complex) which is the replicative helicase essential for 'once per cell cycle' DNA replication initiation and elongation in eukaryotic cells. The active ATPase sites in the MCM2-7 ring are formed through the interaction surfaces of two neighboring subunits such that a critical structure of a conserved arginine finger motif is provided in trans relative to the ATP-binding site of the Walker A box of the adjacent subunit. The six ATPase active sites, however, are likely to contribute differentially to the complex helicase activity.</text>
</comment>
<gene>
    <name evidence="14" type="ORF">V5799_000548</name>
</gene>
<dbReference type="GO" id="GO:0000727">
    <property type="term" value="P:double-strand break repair via break-induced replication"/>
    <property type="evidence" value="ECO:0007669"/>
    <property type="project" value="TreeGrafter"/>
</dbReference>
<evidence type="ECO:0000256" key="8">
    <source>
        <dbReference type="ARBA" id="ARBA00023125"/>
    </source>
</evidence>
<dbReference type="GO" id="GO:0005634">
    <property type="term" value="C:nucleus"/>
    <property type="evidence" value="ECO:0007669"/>
    <property type="project" value="UniProtKB-SubCell"/>
</dbReference>
<dbReference type="Gene3D" id="3.40.50.300">
    <property type="entry name" value="P-loop containing nucleotide triphosphate hydrolases"/>
    <property type="match status" value="1"/>
</dbReference>
<dbReference type="GO" id="GO:1902975">
    <property type="term" value="P:mitotic DNA replication initiation"/>
    <property type="evidence" value="ECO:0007669"/>
    <property type="project" value="TreeGrafter"/>
</dbReference>
<dbReference type="InterPro" id="IPR018525">
    <property type="entry name" value="MCM_CS"/>
</dbReference>
<comment type="caution">
    <text evidence="14">The sequence shown here is derived from an EMBL/GenBank/DDBJ whole genome shotgun (WGS) entry which is preliminary data.</text>
</comment>
<evidence type="ECO:0000313" key="15">
    <source>
        <dbReference type="Proteomes" id="UP001321473"/>
    </source>
</evidence>
<dbReference type="PRINTS" id="PR01659">
    <property type="entry name" value="MCMPROTEIN3"/>
</dbReference>
<dbReference type="PROSITE" id="PS50051">
    <property type="entry name" value="MCM_2"/>
    <property type="match status" value="1"/>
</dbReference>
<evidence type="ECO:0000256" key="12">
    <source>
        <dbReference type="SAM" id="MobiDB-lite"/>
    </source>
</evidence>
<dbReference type="InterPro" id="IPR003593">
    <property type="entry name" value="AAA+_ATPase"/>
</dbReference>
<dbReference type="PRINTS" id="PR01657">
    <property type="entry name" value="MCMFAMILY"/>
</dbReference>
<proteinExistence type="inferred from homology"/>
<keyword evidence="5 11" id="KW-0378">Hydrolase</keyword>
<dbReference type="SUPFAM" id="SSF52540">
    <property type="entry name" value="P-loop containing nucleoside triphosphate hydrolases"/>
    <property type="match status" value="1"/>
</dbReference>
<evidence type="ECO:0000256" key="3">
    <source>
        <dbReference type="ARBA" id="ARBA00022705"/>
    </source>
</evidence>
<dbReference type="PROSITE" id="PS00847">
    <property type="entry name" value="MCM_1"/>
    <property type="match status" value="1"/>
</dbReference>
<dbReference type="GO" id="GO:0003697">
    <property type="term" value="F:single-stranded DNA binding"/>
    <property type="evidence" value="ECO:0007669"/>
    <property type="project" value="TreeGrafter"/>
</dbReference>
<feature type="compositionally biased region" description="Basic and acidic residues" evidence="12">
    <location>
        <begin position="690"/>
        <end position="700"/>
    </location>
</feature>
<feature type="compositionally biased region" description="Acidic residues" evidence="12">
    <location>
        <begin position="669"/>
        <end position="682"/>
    </location>
</feature>
<dbReference type="Gene3D" id="3.30.1640.10">
    <property type="entry name" value="mini-chromosome maintenance (MCM) complex, chain A, domain 1"/>
    <property type="match status" value="1"/>
</dbReference>
<evidence type="ECO:0000256" key="9">
    <source>
        <dbReference type="ARBA" id="ARBA00023242"/>
    </source>
</evidence>
<keyword evidence="3 11" id="KW-0235">DNA replication</keyword>
<evidence type="ECO:0000256" key="4">
    <source>
        <dbReference type="ARBA" id="ARBA00022741"/>
    </source>
</evidence>
<feature type="domain" description="MCM C-terminal AAA(+) ATPase" evidence="13">
    <location>
        <begin position="292"/>
        <end position="498"/>
    </location>
</feature>
<feature type="compositionally biased region" description="Basic and acidic residues" evidence="12">
    <location>
        <begin position="726"/>
        <end position="736"/>
    </location>
</feature>
<dbReference type="GO" id="GO:0006271">
    <property type="term" value="P:DNA strand elongation involved in DNA replication"/>
    <property type="evidence" value="ECO:0007669"/>
    <property type="project" value="TreeGrafter"/>
</dbReference>
<evidence type="ECO:0000313" key="14">
    <source>
        <dbReference type="EMBL" id="KAK8756750.1"/>
    </source>
</evidence>
<dbReference type="GO" id="GO:0017116">
    <property type="term" value="F:single-stranded DNA helicase activity"/>
    <property type="evidence" value="ECO:0007669"/>
    <property type="project" value="TreeGrafter"/>
</dbReference>
<dbReference type="Gene3D" id="2.40.50.140">
    <property type="entry name" value="Nucleic acid-binding proteins"/>
    <property type="match status" value="1"/>
</dbReference>
<dbReference type="InterPro" id="IPR056575">
    <property type="entry name" value="WH_MCM3_C"/>
</dbReference>
<evidence type="ECO:0000256" key="6">
    <source>
        <dbReference type="ARBA" id="ARBA00022806"/>
    </source>
</evidence>
<reference evidence="14 15" key="1">
    <citation type="journal article" date="2023" name="Arcadia Sci">
        <title>De novo assembly of a long-read Amblyomma americanum tick genome.</title>
        <authorList>
            <person name="Chou S."/>
            <person name="Poskanzer K.E."/>
            <person name="Rollins M."/>
            <person name="Thuy-Boun P.S."/>
        </authorList>
    </citation>
    <scope>NUCLEOTIDE SEQUENCE [LARGE SCALE GENOMIC DNA]</scope>
    <source>
        <strain evidence="14">F_SG_1</strain>
        <tissue evidence="14">Salivary glands</tissue>
    </source>
</reference>
<dbReference type="Pfam" id="PF17207">
    <property type="entry name" value="MCM_OB"/>
    <property type="match status" value="1"/>
</dbReference>
<keyword evidence="7 10" id="KW-0067">ATP-binding</keyword>
<sequence>MADTDSEQRIREYQREYLEFLDDDDDQGFYSQKVKDILAKKEHRIIVNVNDLRKKNPARAKGLLNHTSEEIIAFQRALKEMVISADPLLAKERDEYYVGLEGSFGSKHVTPRTLNAIYLGGIVCVEGIVTKCSLVRPKVLHSIHYCPATQKTLERHFTDLTSYDAFPSSAVYPTKDEDGNLLETEFGLSLYKDHQTLTIQEMPEKAPAGQLPRFVDAIVDGDLVDHCKPGDRVQIVGTYRCLPGKQGGFTSGTFRSVLISNNVRLLSKEVAPNISVEDVNKCKAISKQKGDVFEILARSLAPSIHGHEYIKKAMLCLLLGGVEKVLPNGTRLRGDINILLIGDPSVAKSQLLRYVLHTAPRAVATTGRGSSGVGLTAAVTTDQETGDKRLEAGAMVLADRGVVCIDEFDKMSDMDRTAIHEVMEQGRVTISKAGIHARLNARCSVLAAANPVYGRYDQYKSPMENIGLQDSLLSRFDLLFIVLDKMDPESDREVADHVVRIHRYRNPGEQDGEPLPIRSTADLLTTHDPDQFDKDDDKETSIYEKHDALLHGSKRRTEKTISVEFMKKYIHIAKGIKPTLTQAACDKIAEEYARLRSFDTESTDIARTQPVTPRTLETLIRLSTAHAKARFSRTVEPEDAQAAIQLVQFAYFKRVLEKPRKRRRKDEGDSSDDGDDDNDDGDSGSSKPTTRKEPRKKPGEEGYDPYDFEDGNEEHTSKTAPPKKARRDEPSTSRVADLRDSAAEIATERMSKFRNLVSKLFKETHTQSQSMSNIMDFLAKEEHVEPFTQEEVDIAIQRMMDDNQVMLSDDIVFLI</sequence>
<evidence type="ECO:0000256" key="2">
    <source>
        <dbReference type="ARBA" id="ARBA00008010"/>
    </source>
</evidence>
<comment type="catalytic activity">
    <reaction evidence="11">
        <text>ATP + H2O = ADP + phosphate + H(+)</text>
        <dbReference type="Rhea" id="RHEA:13065"/>
        <dbReference type="ChEBI" id="CHEBI:15377"/>
        <dbReference type="ChEBI" id="CHEBI:15378"/>
        <dbReference type="ChEBI" id="CHEBI:30616"/>
        <dbReference type="ChEBI" id="CHEBI:43474"/>
        <dbReference type="ChEBI" id="CHEBI:456216"/>
        <dbReference type="EC" id="3.6.4.12"/>
    </reaction>
</comment>
<evidence type="ECO:0000256" key="10">
    <source>
        <dbReference type="RuleBase" id="RU004070"/>
    </source>
</evidence>
<dbReference type="InterPro" id="IPR033762">
    <property type="entry name" value="MCM_OB"/>
</dbReference>
<comment type="subcellular location">
    <subcellularLocation>
        <location evidence="1 11">Nucleus</location>
    </subcellularLocation>
</comment>
<dbReference type="GO" id="GO:0016787">
    <property type="term" value="F:hydrolase activity"/>
    <property type="evidence" value="ECO:0007669"/>
    <property type="project" value="UniProtKB-KW"/>
</dbReference>
<dbReference type="InterPro" id="IPR027417">
    <property type="entry name" value="P-loop_NTPase"/>
</dbReference>
<keyword evidence="4 10" id="KW-0547">Nucleotide-binding</keyword>
<dbReference type="InterPro" id="IPR008046">
    <property type="entry name" value="Mcm3"/>
</dbReference>
<name>A0AAQ4D2R0_AMBAM</name>